<evidence type="ECO:0000313" key="12">
    <source>
        <dbReference type="Proteomes" id="UP000827092"/>
    </source>
</evidence>
<dbReference type="InterPro" id="IPR038502">
    <property type="entry name" value="M1_LTA-4_hydro/amino_C_sf"/>
</dbReference>
<proteinExistence type="inferred from homology"/>
<feature type="region of interest" description="Disordered" evidence="9">
    <location>
        <begin position="234"/>
        <end position="269"/>
    </location>
</feature>
<keyword evidence="6" id="KW-0378">Hydrolase</keyword>
<dbReference type="PRINTS" id="PR00756">
    <property type="entry name" value="ALADIPTASE"/>
</dbReference>
<dbReference type="InterPro" id="IPR042097">
    <property type="entry name" value="Aminopeptidase_N-like_N_sf"/>
</dbReference>
<dbReference type="GO" id="GO:0070006">
    <property type="term" value="F:metalloaminopeptidase activity"/>
    <property type="evidence" value="ECO:0007669"/>
    <property type="project" value="InterPro"/>
</dbReference>
<dbReference type="GO" id="GO:0008270">
    <property type="term" value="F:zinc ion binding"/>
    <property type="evidence" value="ECO:0007669"/>
    <property type="project" value="InterPro"/>
</dbReference>
<feature type="compositionally biased region" description="Polar residues" evidence="9">
    <location>
        <begin position="247"/>
        <end position="269"/>
    </location>
</feature>
<dbReference type="SUPFAM" id="SSF63737">
    <property type="entry name" value="Leukotriene A4 hydrolase N-terminal domain"/>
    <property type="match status" value="2"/>
</dbReference>
<feature type="compositionally biased region" description="Basic and acidic residues" evidence="9">
    <location>
        <begin position="234"/>
        <end position="246"/>
    </location>
</feature>
<sequence>MTESDEKDLPLMANVTEILVDHYSLDLACNFNKRCFSGSATIFLRPIPNEKKNVCLCSKDCTINNINCCNNTSFKGTTLSILNGKEQTTNVIQPIQDKNSDLNLKFNECSSSVEDQSSKKREHFDDRNSETYNNPPLCSEEEAAQNFGCFAYKNLSDCCYTKPLHTDKPTQMHINKHDTEFHDHSTFSEGKRSLESEHTKEENSNINLNITGNGLLSKDHNPESHDHFTFSEGKLPLESEHTKKENSNINSKTTDIGSLSTDQTTNNTNQKSADIAEDTGFVVLLDCHQITVKEVVDVATQQKLHFSVSLWALKVWKDNRTCRFCFPRVIKVIYETLSSSPSLLWVKDQTGRPAVFTFGAYVNNRSLLPCQEPPIAMATWEAVLTVTDTATVLMSGDEEPVVKAIEGGMKQYHFHCKKPLPMSTLCLAVGFWEEYAIPTDLQLGCKCRLFACPNMLDKSIKELLEYIPQCIVEAEKVLGPYPFPRIDFLIVPPTFGSLGMASPNVVFLSQSLLSGGGMLSRVSHEVSHGWFGLSIGALDWTEEWISEGFATFMEDVLHTRVAKMSMPDAKDLLELKTFLRKQMLCYEIENTNQELQVLRPSFGNTNTDIIDGVNATILKNGRDPEKNFMQVHYIKGYFLLNYLSNIIGLDCFLECLKGYVKAFEGKLVTSQEFFAFLFDTSAELKRHLTIESIYENWLHNPGMPLEIENFKPSCNNKLTLQVAEETNKWKKLNAEFIEKKAKRKKLDPENFSTLMPEQTVLLLENLLEEEILSGHTLTLLKQVLHLKDANAEVQHRWFELVVKYRLKSEYSALEDFLRNHLALGVYLYGEAIHSGGVGLKKLAKKIFLSLKYEMEPNYRDTIQAMLDTESDFSFQE</sequence>
<dbReference type="InterPro" id="IPR014782">
    <property type="entry name" value="Peptidase_M1_dom"/>
</dbReference>
<evidence type="ECO:0000313" key="11">
    <source>
        <dbReference type="EMBL" id="KAG8185319.1"/>
    </source>
</evidence>
<evidence type="ECO:0000256" key="1">
    <source>
        <dbReference type="ARBA" id="ARBA00001947"/>
    </source>
</evidence>
<dbReference type="Proteomes" id="UP000827092">
    <property type="component" value="Unassembled WGS sequence"/>
</dbReference>
<dbReference type="GO" id="GO:0006508">
    <property type="term" value="P:proteolysis"/>
    <property type="evidence" value="ECO:0007669"/>
    <property type="project" value="UniProtKB-KW"/>
</dbReference>
<keyword evidence="8" id="KW-0482">Metalloprotease</keyword>
<dbReference type="InterPro" id="IPR001930">
    <property type="entry name" value="Peptidase_M1"/>
</dbReference>
<dbReference type="Pfam" id="PF01433">
    <property type="entry name" value="Peptidase_M1"/>
    <property type="match status" value="1"/>
</dbReference>
<dbReference type="SUPFAM" id="SSF48371">
    <property type="entry name" value="ARM repeat"/>
    <property type="match status" value="1"/>
</dbReference>
<dbReference type="PANTHER" id="PTHR46627:SF1">
    <property type="entry name" value="AMINOPEPTIDASE O"/>
    <property type="match status" value="1"/>
</dbReference>
<dbReference type="GO" id="GO:0005886">
    <property type="term" value="C:plasma membrane"/>
    <property type="evidence" value="ECO:0007669"/>
    <property type="project" value="UniProtKB-SubCell"/>
</dbReference>
<evidence type="ECO:0000256" key="3">
    <source>
        <dbReference type="ARBA" id="ARBA00010136"/>
    </source>
</evidence>
<protein>
    <recommendedName>
        <fullName evidence="10">Peptidase M1 leukotriene A4 hydrolase/aminopeptidase C-terminal domain-containing protein</fullName>
    </recommendedName>
</protein>
<comment type="cofactor">
    <cofactor evidence="1">
        <name>Zn(2+)</name>
        <dbReference type="ChEBI" id="CHEBI:29105"/>
    </cofactor>
</comment>
<name>A0AAV6UNN2_9ARAC</name>
<evidence type="ECO:0000256" key="5">
    <source>
        <dbReference type="ARBA" id="ARBA00022723"/>
    </source>
</evidence>
<dbReference type="Gene3D" id="1.25.40.320">
    <property type="entry name" value="Peptidase M1, leukotriene A4 hydrolase/aminopeptidase C-terminal domain"/>
    <property type="match status" value="1"/>
</dbReference>
<dbReference type="GO" id="GO:0005730">
    <property type="term" value="C:nucleolus"/>
    <property type="evidence" value="ECO:0007669"/>
    <property type="project" value="InterPro"/>
</dbReference>
<dbReference type="AlphaFoldDB" id="A0AAV6UNN2"/>
<evidence type="ECO:0000256" key="7">
    <source>
        <dbReference type="ARBA" id="ARBA00022833"/>
    </source>
</evidence>
<comment type="caution">
    <text evidence="11">The sequence shown here is derived from an EMBL/GenBank/DDBJ whole genome shotgun (WGS) entry which is preliminary data.</text>
</comment>
<evidence type="ECO:0000256" key="4">
    <source>
        <dbReference type="ARBA" id="ARBA00022670"/>
    </source>
</evidence>
<feature type="domain" description="Peptidase M1 leukotriene A4 hydrolase/aminopeptidase C-terminal" evidence="10">
    <location>
        <begin position="719"/>
        <end position="866"/>
    </location>
</feature>
<gene>
    <name evidence="11" type="ORF">JTE90_013010</name>
</gene>
<dbReference type="Gene3D" id="3.30.2010.30">
    <property type="match status" value="1"/>
</dbReference>
<keyword evidence="4" id="KW-0645">Protease</keyword>
<evidence type="ECO:0000256" key="9">
    <source>
        <dbReference type="SAM" id="MobiDB-lite"/>
    </source>
</evidence>
<dbReference type="InterPro" id="IPR015211">
    <property type="entry name" value="Peptidase_M1_C"/>
</dbReference>
<dbReference type="SMART" id="SM01263">
    <property type="entry name" value="Leuk-A4-hydro_C"/>
    <property type="match status" value="1"/>
</dbReference>
<dbReference type="InterPro" id="IPR016024">
    <property type="entry name" value="ARM-type_fold"/>
</dbReference>
<dbReference type="EMBL" id="JAFNEN010000340">
    <property type="protein sequence ID" value="KAG8185319.1"/>
    <property type="molecule type" value="Genomic_DNA"/>
</dbReference>
<organism evidence="11 12">
    <name type="scientific">Oedothorax gibbosus</name>
    <dbReference type="NCBI Taxonomy" id="931172"/>
    <lineage>
        <taxon>Eukaryota</taxon>
        <taxon>Metazoa</taxon>
        <taxon>Ecdysozoa</taxon>
        <taxon>Arthropoda</taxon>
        <taxon>Chelicerata</taxon>
        <taxon>Arachnida</taxon>
        <taxon>Araneae</taxon>
        <taxon>Araneomorphae</taxon>
        <taxon>Entelegynae</taxon>
        <taxon>Araneoidea</taxon>
        <taxon>Linyphiidae</taxon>
        <taxon>Erigoninae</taxon>
        <taxon>Oedothorax</taxon>
    </lineage>
</organism>
<evidence type="ECO:0000256" key="6">
    <source>
        <dbReference type="ARBA" id="ARBA00022801"/>
    </source>
</evidence>
<dbReference type="InterPro" id="IPR033577">
    <property type="entry name" value="AOPep"/>
</dbReference>
<reference evidence="11 12" key="1">
    <citation type="journal article" date="2022" name="Nat. Ecol. Evol.">
        <title>A masculinizing supergene underlies an exaggerated male reproductive morph in a spider.</title>
        <authorList>
            <person name="Hendrickx F."/>
            <person name="De Corte Z."/>
            <person name="Sonet G."/>
            <person name="Van Belleghem S.M."/>
            <person name="Kostlbacher S."/>
            <person name="Vangestel C."/>
        </authorList>
    </citation>
    <scope>NUCLEOTIDE SEQUENCE [LARGE SCALE GENOMIC DNA]</scope>
    <source>
        <strain evidence="11">W744_W776</strain>
    </source>
</reference>
<dbReference type="InterPro" id="IPR027268">
    <property type="entry name" value="Peptidase_M4/M1_CTD_sf"/>
</dbReference>
<evidence type="ECO:0000256" key="8">
    <source>
        <dbReference type="ARBA" id="ARBA00023049"/>
    </source>
</evidence>
<comment type="subcellular location">
    <subcellularLocation>
        <location evidence="2">Cell membrane</location>
        <topology evidence="2">Lipid-anchor</topology>
        <topology evidence="2">GPI-anchor</topology>
    </subcellularLocation>
</comment>
<accession>A0AAV6UNN2</accession>
<dbReference type="Pfam" id="PF09127">
    <property type="entry name" value="Leuk-A4-hydro_C"/>
    <property type="match status" value="1"/>
</dbReference>
<evidence type="ECO:0000256" key="2">
    <source>
        <dbReference type="ARBA" id="ARBA00004609"/>
    </source>
</evidence>
<evidence type="ECO:0000259" key="10">
    <source>
        <dbReference type="SMART" id="SM01263"/>
    </source>
</evidence>
<dbReference type="Gene3D" id="1.10.390.10">
    <property type="entry name" value="Neutral Protease Domain 2"/>
    <property type="match status" value="1"/>
</dbReference>
<dbReference type="PANTHER" id="PTHR46627">
    <property type="entry name" value="AMINOPEPTIDASE O"/>
    <property type="match status" value="1"/>
</dbReference>
<keyword evidence="5" id="KW-0479">Metal-binding</keyword>
<comment type="similarity">
    <text evidence="3">Belongs to the peptidase M1 family.</text>
</comment>
<dbReference type="SUPFAM" id="SSF55486">
    <property type="entry name" value="Metalloproteases ('zincins'), catalytic domain"/>
    <property type="match status" value="1"/>
</dbReference>
<keyword evidence="12" id="KW-1185">Reference proteome</keyword>
<dbReference type="Gene3D" id="2.60.40.1730">
    <property type="entry name" value="tricorn interacting facor f3 domain"/>
    <property type="match status" value="2"/>
</dbReference>
<keyword evidence="7" id="KW-0862">Zinc</keyword>